<feature type="signal peptide" evidence="1">
    <location>
        <begin position="1"/>
        <end position="27"/>
    </location>
</feature>
<keyword evidence="1" id="KW-0732">Signal</keyword>
<evidence type="ECO:0000313" key="4">
    <source>
        <dbReference type="Proteomes" id="UP000238823"/>
    </source>
</evidence>
<name>A0A2S9YWH1_9BACT</name>
<evidence type="ECO:0000259" key="2">
    <source>
        <dbReference type="Pfam" id="PF19647"/>
    </source>
</evidence>
<dbReference type="EMBL" id="PVNL01000022">
    <property type="protein sequence ID" value="PRQ09437.1"/>
    <property type="molecule type" value="Genomic_DNA"/>
</dbReference>
<comment type="caution">
    <text evidence="3">The sequence shown here is derived from an EMBL/GenBank/DDBJ whole genome shotgun (WGS) entry which is preliminary data.</text>
</comment>
<dbReference type="Pfam" id="PF19647">
    <property type="entry name" value="Septknot"/>
    <property type="match status" value="1"/>
</dbReference>
<dbReference type="Proteomes" id="UP000238823">
    <property type="component" value="Unassembled WGS sequence"/>
</dbReference>
<evidence type="ECO:0000256" key="1">
    <source>
        <dbReference type="SAM" id="SignalP"/>
    </source>
</evidence>
<accession>A0A2S9YWH1</accession>
<evidence type="ECO:0000313" key="3">
    <source>
        <dbReference type="EMBL" id="PRQ09437.1"/>
    </source>
</evidence>
<protein>
    <recommendedName>
        <fullName evidence="2">7(1) septoil knot domain-containing protein</fullName>
    </recommendedName>
</protein>
<feature type="domain" description="7(1) septoil knot" evidence="2">
    <location>
        <begin position="67"/>
        <end position="140"/>
    </location>
</feature>
<reference evidence="3 4" key="1">
    <citation type="submission" date="2018-03" db="EMBL/GenBank/DDBJ databases">
        <title>Draft Genome Sequences of the Obligatory Marine Myxobacteria Enhygromyxa salina SWB007.</title>
        <authorList>
            <person name="Poehlein A."/>
            <person name="Moghaddam J.A."/>
            <person name="Harms H."/>
            <person name="Alanjari M."/>
            <person name="Koenig G.M."/>
            <person name="Daniel R."/>
            <person name="Schaeberle T.F."/>
        </authorList>
    </citation>
    <scope>NUCLEOTIDE SEQUENCE [LARGE SCALE GENOMIC DNA]</scope>
    <source>
        <strain evidence="3 4">SWB007</strain>
    </source>
</reference>
<feature type="chain" id="PRO_5015686941" description="7(1) septoil knot domain-containing protein" evidence="1">
    <location>
        <begin position="28"/>
        <end position="141"/>
    </location>
</feature>
<gene>
    <name evidence="3" type="ORF">ENSA7_08430</name>
</gene>
<proteinExistence type="predicted"/>
<dbReference type="AlphaFoldDB" id="A0A2S9YWH1"/>
<organism evidence="3 4">
    <name type="scientific">Enhygromyxa salina</name>
    <dbReference type="NCBI Taxonomy" id="215803"/>
    <lineage>
        <taxon>Bacteria</taxon>
        <taxon>Pseudomonadati</taxon>
        <taxon>Myxococcota</taxon>
        <taxon>Polyangia</taxon>
        <taxon>Nannocystales</taxon>
        <taxon>Nannocystaceae</taxon>
        <taxon>Enhygromyxa</taxon>
    </lineage>
</organism>
<sequence length="141" mass="14856">MSFARTGMFVGLAGLGLWLLAAGPARAEQPGSLFTGVPGVITATASALDITPAMGTGNVSDQCTFNGIKLAGKVKVVDSFPDVRVKAVSSFPDVKVKKVSSFADDCGEWQFVDSFADFKIQYVDSFPDVEVAWVDSFPGLP</sequence>
<dbReference type="InterPro" id="IPR046148">
    <property type="entry name" value="Septknot"/>
</dbReference>